<name>A0ABQ8SKU5_PERAM</name>
<feature type="region of interest" description="Disordered" evidence="6">
    <location>
        <begin position="1115"/>
        <end position="1135"/>
    </location>
</feature>
<feature type="transmembrane region" description="Helical" evidence="7">
    <location>
        <begin position="857"/>
        <end position="879"/>
    </location>
</feature>
<keyword evidence="2 7" id="KW-0812">Transmembrane</keyword>
<organism evidence="11 12">
    <name type="scientific">Periplaneta americana</name>
    <name type="common">American cockroach</name>
    <name type="synonym">Blatta americana</name>
    <dbReference type="NCBI Taxonomy" id="6978"/>
    <lineage>
        <taxon>Eukaryota</taxon>
        <taxon>Metazoa</taxon>
        <taxon>Ecdysozoa</taxon>
        <taxon>Arthropoda</taxon>
        <taxon>Hexapoda</taxon>
        <taxon>Insecta</taxon>
        <taxon>Pterygota</taxon>
        <taxon>Neoptera</taxon>
        <taxon>Polyneoptera</taxon>
        <taxon>Dictyoptera</taxon>
        <taxon>Blattodea</taxon>
        <taxon>Blattoidea</taxon>
        <taxon>Blattidae</taxon>
        <taxon>Blattinae</taxon>
        <taxon>Periplaneta</taxon>
    </lineage>
</organism>
<reference evidence="11 12" key="1">
    <citation type="journal article" date="2022" name="Allergy">
        <title>Genome assembly and annotation of Periplaneta americana reveal a comprehensive cockroach allergen profile.</title>
        <authorList>
            <person name="Wang L."/>
            <person name="Xiong Q."/>
            <person name="Saelim N."/>
            <person name="Wang L."/>
            <person name="Nong W."/>
            <person name="Wan A.T."/>
            <person name="Shi M."/>
            <person name="Liu X."/>
            <person name="Cao Q."/>
            <person name="Hui J.H.L."/>
            <person name="Sookrung N."/>
            <person name="Leung T.F."/>
            <person name="Tungtrongchitr A."/>
            <person name="Tsui S.K.W."/>
        </authorList>
    </citation>
    <scope>NUCLEOTIDE SEQUENCE [LARGE SCALE GENOMIC DNA]</scope>
    <source>
        <strain evidence="11">PWHHKU_190912</strain>
    </source>
</reference>
<keyword evidence="3 7" id="KW-1133">Transmembrane helix</keyword>
<feature type="transmembrane region" description="Helical" evidence="7">
    <location>
        <begin position="558"/>
        <end position="578"/>
    </location>
</feature>
<dbReference type="Pfam" id="PF03176">
    <property type="entry name" value="MMPL"/>
    <property type="match status" value="1"/>
</dbReference>
<comment type="caution">
    <text evidence="11">The sequence shown here is derived from an EMBL/GenBank/DDBJ whole genome shotgun (WGS) entry which is preliminary data.</text>
</comment>
<feature type="transmembrane region" description="Helical" evidence="7">
    <location>
        <begin position="105"/>
        <end position="129"/>
    </location>
</feature>
<evidence type="ECO:0000259" key="10">
    <source>
        <dbReference type="Pfam" id="PF03176"/>
    </source>
</evidence>
<evidence type="ECO:0000313" key="11">
    <source>
        <dbReference type="EMBL" id="KAJ4434346.1"/>
    </source>
</evidence>
<keyword evidence="12" id="KW-1185">Reference proteome</keyword>
<feature type="transmembrane region" description="Helical" evidence="7">
    <location>
        <begin position="12"/>
        <end position="31"/>
    </location>
</feature>
<evidence type="ECO:0000256" key="7">
    <source>
        <dbReference type="SAM" id="Phobius"/>
    </source>
</evidence>
<sequence>MITKESSSNNSLVNSMLILPIACSSATLEYYHTLDIRSLRHGNVEVVAIEFGLKSTLFNECLVRDTWMIGAGGTFVLVCMWLYTGSLFVTIMTVIAIAFSLGISYFMYTLVFELRFFPFMNLLASIVAVEREQRTKRHGPQRQQASAREPHYKYARTTRHRISCLRYAEKSLATSDTTPLKMSAAVADETSGIGADDAFIFCKVWQCAKAEKNNGTLVKLVHDTLRHATLSMFVTSLTTAAAFYASYISSITAIGCFRKVQDNRQGLELNGLHQLLVYADDVNMLGENPQTIRENTEILLEASKAIGLELNPEKTKYMIMSRDQNIVRNGNIKIGDLSFEWVEKFKYLGATVTNINDTREEIKRRINMGNACYYSVEKLLSSSLLSKNLKVRIYKTVILLVVLYGCETWTLTLREEHRLRVFENKMLRKIFGAKRDEVTGEWRKLHNAELHALYSSSDIIRNIKSRRLRWAGHVARMGESRNAYRVVFAGTATLANFALMVTWLPAAVVVSERWCCPPMVPPQWFAWDSRLRPVRVAVDQARALLDRFLVLAVIKLRYMWLAVLGGAAIASVGIVFYYPRLKLPDSRDFQLFDSHHPFERYDLVYRDKFWFERLQKIDSEDGLNSKLPLRFVWGVMPIDNGDYLDPGTRGTLIYDETFDMAAPESQRWLLGFCQRLRMQSFFQPMLGPLLPNCFITSFKSWMQRRCRDPVDRIDRTPCCENSTFPYKRRVFEMCIVQAIVDLYETPIEYLIPGMAGLKFSRDKHPKIRALVVEYDSNQSYSLSFSDMDAFFHQVESWARKELSEAPPGMRNGWFVSQLDFYDLQRTLSQDTLVAIGVSMGIALVVLLLVTLNILLSLYAILTITCTIFVTVALLVLLGWKLNVLESIAVSVAIGLAVDFSLHYGVHYRMCPDGDDRESAVTYAISRMGGPTAMAALTTAAAGAFMLPSAVLAYIQIGIFLVAVMAVSWIYSTFFLGSLLRVGGPQHGFGQFSYPRLDKNCCMNGDGSSGGSSNVDRADKTVYTNVLSESTLSTSSTVCALHPSASESHELEALSAKRLSNSFSSRRLCRSGSLSATLPSSTSAPLAARVSARKVSLPADQSPSAASATTIVLVDDGDVDSRPGVGDMTEEPLMRH</sequence>
<feature type="transmembrane region" description="Helical" evidence="7">
    <location>
        <begin position="486"/>
        <end position="504"/>
    </location>
</feature>
<evidence type="ECO:0000256" key="3">
    <source>
        <dbReference type="ARBA" id="ARBA00022989"/>
    </source>
</evidence>
<evidence type="ECO:0000256" key="2">
    <source>
        <dbReference type="ARBA" id="ARBA00022692"/>
    </source>
</evidence>
<feature type="transmembrane region" description="Helical" evidence="7">
    <location>
        <begin position="886"/>
        <end position="905"/>
    </location>
</feature>
<dbReference type="InterPro" id="IPR003392">
    <property type="entry name" value="PTHD_SSD"/>
</dbReference>
<dbReference type="InterPro" id="IPR052081">
    <property type="entry name" value="Dispatched_Hh_regulator"/>
</dbReference>
<feature type="domain" description="Membrane transport protein MMPL" evidence="10">
    <location>
        <begin position="805"/>
        <end position="985"/>
    </location>
</feature>
<evidence type="ECO:0000256" key="1">
    <source>
        <dbReference type="ARBA" id="ARBA00004141"/>
    </source>
</evidence>
<evidence type="ECO:0000259" key="9">
    <source>
        <dbReference type="Pfam" id="PF02460"/>
    </source>
</evidence>
<dbReference type="Pfam" id="PF02460">
    <property type="entry name" value="Patched"/>
    <property type="match status" value="1"/>
</dbReference>
<feature type="transmembrane region" description="Helical" evidence="7">
    <location>
        <begin position="832"/>
        <end position="851"/>
    </location>
</feature>
<dbReference type="InterPro" id="IPR000477">
    <property type="entry name" value="RT_dom"/>
</dbReference>
<evidence type="ECO:0000256" key="4">
    <source>
        <dbReference type="ARBA" id="ARBA00023136"/>
    </source>
</evidence>
<dbReference type="Gene3D" id="1.20.1640.10">
    <property type="entry name" value="Multidrug efflux transporter AcrB transmembrane domain"/>
    <property type="match status" value="1"/>
</dbReference>
<comment type="subcellular location">
    <subcellularLocation>
        <location evidence="1">Membrane</location>
        <topology evidence="1">Multi-pass membrane protein</topology>
    </subcellularLocation>
</comment>
<dbReference type="EMBL" id="JAJSOF020000025">
    <property type="protein sequence ID" value="KAJ4434346.1"/>
    <property type="molecule type" value="Genomic_DNA"/>
</dbReference>
<evidence type="ECO:0000313" key="12">
    <source>
        <dbReference type="Proteomes" id="UP001148838"/>
    </source>
</evidence>
<keyword evidence="4 7" id="KW-0472">Membrane</keyword>
<evidence type="ECO:0000259" key="8">
    <source>
        <dbReference type="Pfam" id="PF00078"/>
    </source>
</evidence>
<dbReference type="InterPro" id="IPR004869">
    <property type="entry name" value="MMPL_dom"/>
</dbReference>
<evidence type="ECO:0000256" key="5">
    <source>
        <dbReference type="ARBA" id="ARBA00023180"/>
    </source>
</evidence>
<feature type="transmembrane region" description="Helical" evidence="7">
    <location>
        <begin position="74"/>
        <end position="99"/>
    </location>
</feature>
<dbReference type="Pfam" id="PF00078">
    <property type="entry name" value="RVT_1"/>
    <property type="match status" value="1"/>
</dbReference>
<accession>A0ABQ8SKU5</accession>
<dbReference type="PANTHER" id="PTHR45951">
    <property type="entry name" value="PROTEIN DISPATCHED-RELATED"/>
    <property type="match status" value="1"/>
</dbReference>
<proteinExistence type="predicted"/>
<dbReference type="Proteomes" id="UP001148838">
    <property type="component" value="Unassembled WGS sequence"/>
</dbReference>
<keyword evidence="5" id="KW-0325">Glycoprotein</keyword>
<feature type="domain" description="Patched" evidence="9">
    <location>
        <begin position="192"/>
        <end position="259"/>
    </location>
</feature>
<gene>
    <name evidence="11" type="ORF">ANN_22905</name>
</gene>
<dbReference type="PANTHER" id="PTHR45951:SF3">
    <property type="entry name" value="PROTEIN DISPATCHED"/>
    <property type="match status" value="1"/>
</dbReference>
<feature type="domain" description="Reverse transcriptase" evidence="8">
    <location>
        <begin position="272"/>
        <end position="351"/>
    </location>
</feature>
<feature type="transmembrane region" description="Helical" evidence="7">
    <location>
        <begin position="950"/>
        <end position="970"/>
    </location>
</feature>
<protein>
    <submittedName>
        <fullName evidence="11">Uncharacterized protein</fullName>
    </submittedName>
</protein>
<dbReference type="SUPFAM" id="SSF82866">
    <property type="entry name" value="Multidrug efflux transporter AcrB transmembrane domain"/>
    <property type="match status" value="1"/>
</dbReference>
<evidence type="ECO:0000256" key="6">
    <source>
        <dbReference type="SAM" id="MobiDB-lite"/>
    </source>
</evidence>